<evidence type="ECO:0000256" key="1">
    <source>
        <dbReference type="ARBA" id="ARBA00005234"/>
    </source>
</evidence>
<feature type="region of interest" description="Disordered" evidence="5">
    <location>
        <begin position="620"/>
        <end position="720"/>
    </location>
</feature>
<organism evidence="7 8">
    <name type="scientific">Eimeria acervulina</name>
    <name type="common">Coccidian parasite</name>
    <dbReference type="NCBI Taxonomy" id="5801"/>
    <lineage>
        <taxon>Eukaryota</taxon>
        <taxon>Sar</taxon>
        <taxon>Alveolata</taxon>
        <taxon>Apicomplexa</taxon>
        <taxon>Conoidasida</taxon>
        <taxon>Coccidia</taxon>
        <taxon>Eucoccidiorida</taxon>
        <taxon>Eimeriorina</taxon>
        <taxon>Eimeriidae</taxon>
        <taxon>Eimeria</taxon>
    </lineage>
</organism>
<feature type="compositionally biased region" description="Basic and acidic residues" evidence="5">
    <location>
        <begin position="696"/>
        <end position="706"/>
    </location>
</feature>
<evidence type="ECO:0000313" key="7">
    <source>
        <dbReference type="EMBL" id="CDI76035.1"/>
    </source>
</evidence>
<dbReference type="InterPro" id="IPR038765">
    <property type="entry name" value="Papain-like_cys_pep_sf"/>
</dbReference>
<feature type="region of interest" description="Disordered" evidence="5">
    <location>
        <begin position="527"/>
        <end position="579"/>
    </location>
</feature>
<feature type="compositionally biased region" description="Low complexity" evidence="5">
    <location>
        <begin position="235"/>
        <end position="246"/>
    </location>
</feature>
<evidence type="ECO:0000313" key="8">
    <source>
        <dbReference type="Proteomes" id="UP000018050"/>
    </source>
</evidence>
<dbReference type="Gene3D" id="3.40.395.10">
    <property type="entry name" value="Adenoviral Proteinase, Chain A"/>
    <property type="match status" value="1"/>
</dbReference>
<evidence type="ECO:0000256" key="2">
    <source>
        <dbReference type="ARBA" id="ARBA00022670"/>
    </source>
</evidence>
<dbReference type="InterPro" id="IPR003653">
    <property type="entry name" value="Peptidase_C48_C"/>
</dbReference>
<sequence>MQIPKVPPPPIELCPFGDQHTAALPEGEQGCVLSRAQNCLRVPLQHIKHFASQGDVAASETCCDTSSKNPVVAQLVTGIRAQPRGDGLLSSCRSAAGLHFSRAQHSSLALSCSGPGESLAARGPAGSSSEAAAGSSNWAFNKTDGAPTGSQSRVALKQNSSELTGSTQREVREMQRDCGFPRVAFCEPLPPGGHRTNQMGDARAAPSTLRQNCPAFLASSGEDGQAGIGGPGPSPAGSAVSAVRGGLPANAPPAERLPSIGGSRVTRSQTAAAALTEVVRIEDSSDEEEGRAVAHKQDVNASEGETHDNAQPTTKAAHARNVFSSLSGLPRGAMEGGTEAATAFLILVAALVWADGHCCVLSAEALNRAAAECAMLKPHQHYRSSNGGVSASTDEANRIAADRREDTGNGVLVLQASPEEGGISLDLWQPLPESAPAAPEAGQKVCSGASHDRPAELTSNDGLVGILCFHKSIISHVRWIRLAAAAAFPDVQKSKLGEERGIDGDYTSCSKTVRCCCCRGGSTGRRSLHAKDKDRKHKRTRITKAQAKHGEEQAGISFHHSSDRRNLQTTVDNSSCHPEKTVPPVLNLLALSSDVAAAPCSPSADATQPINALPREDTLTARSDSTDADENAGPKPTKKRRPITCNKSLSEEPKDWQEALGKRCSGCHHRRQSKGRSTNKPASSTQSKPSHKCRRERKERDSREEGSLWQGITTRGCSSPLQSTGSFLMEKEHMHWIPTPRNALIVTDGKPLLPTCGMAPSLTSTQCDAKRDDAASRGKRDSSSNWPGNSGSADDQDVAREQYLAERPSKFEDILALCPGGSKEKQPRQRREAREHRKEIRPPDAPARESKLHCGHNLSCSKCRKASARHSSSQTDHTVPVLCVELQQSQANRLHCSDLLQKVLEQEWKNSMCCHASSLQEGPHSTGNPHGSLRKAGPQNPAAHTRNSRHGSSHAQSEVNSKSRKSRGNSDSSSSTSSPSINRDSFGGSPSISSSFNSNSNGEMAHGHCHVSRKSLTEGGHGATDGPQSPGTGKRTSRSRSSAHKHERSSSSRRRCRSSSSRRKKARPEVSSTSTVAAMVAGCRKALCQSPVRKSLLQRDNGGDGTTGSSPKQLTQDISRNIAGSVGSFTDGGAHQMLNNKDGSSTEVVRSAPAVGLSMTGEKAALAIKAIDESSPRMPTGDPGKRGPWLLLCIGPALHVAPSEKYTTAGGGNQSCSQLVEAEMVVHDASCSPPGDQGSSKSGAKEEEVPAGCKKDFLSLFEILRPSDIEAGAILDRFRMAGAAGEPADVADLAAFFIGCITEHKDAPAENQENGSKHLPEVVSHVSRVLRRFLVSSLGPWKALCRGKRAVPSFSVERLASSWRARRLRAAVDSSITVGSEDLRNLSLEPAAPLCRAAGDSAGVKGQSPAKPAAAASPPVFDLLLDDRTLRRLSEKEFLDDTIIDFCLGFIVDHILTPEERVRVHISNTFFLSALMEQRCEMEAHSRLTRWLKKELTPLPKKDFIFIPVHHKHQHWSLAVVVYPWRALNPSQANTACGTVRIPSEKSVCKPGTSRPLGGVQQTYPLDVCAHQASSKGSPRSPEAGRVGSSPLGKCRGADAGHAPASLKAPGTHAQRPSCEKARLFHVDSMGLRSVFDRCRGRLKRFLRQEFEHRCGGELKSGERVELCTDSCCWHDGHSCTLHTPRQQNGYDCGVFVVEYVHFLTRNLNAIETLLVGPSRDCQSHRYAQQPAACTMTSSTYGFRGRADTAVEMTRNKGKLLEAALGFHCPCMEAGSPAQMPPDARSAFGLPYNLTARLNELRQAHTALLGSPNTQNSRQRALLLQTGVPLTPLSASQGQSATQELTPQPETGLHGGHHLTGLIRLPDTDGIGESKQRCIMWGPLPLCISKRRSSHTKWFSQDRVTER</sequence>
<dbReference type="GO" id="GO:0008234">
    <property type="term" value="F:cysteine-type peptidase activity"/>
    <property type="evidence" value="ECO:0007669"/>
    <property type="project" value="UniProtKB-KW"/>
</dbReference>
<feature type="compositionally biased region" description="Polar residues" evidence="5">
    <location>
        <begin position="675"/>
        <end position="688"/>
    </location>
</feature>
<feature type="region of interest" description="Disordered" evidence="5">
    <location>
        <begin position="221"/>
        <end position="265"/>
    </location>
</feature>
<feature type="region of interest" description="Disordered" evidence="5">
    <location>
        <begin position="1094"/>
        <end position="1146"/>
    </location>
</feature>
<dbReference type="GO" id="GO:0006508">
    <property type="term" value="P:proteolysis"/>
    <property type="evidence" value="ECO:0007669"/>
    <property type="project" value="UniProtKB-KW"/>
</dbReference>
<accession>U6G7A8</accession>
<feature type="compositionally biased region" description="Basic and acidic residues" evidence="5">
    <location>
        <begin position="768"/>
        <end position="782"/>
    </location>
</feature>
<feature type="region of interest" description="Disordered" evidence="5">
    <location>
        <begin position="815"/>
        <end position="852"/>
    </location>
</feature>
<feature type="compositionally biased region" description="Low complexity" evidence="5">
    <location>
        <begin position="969"/>
        <end position="1002"/>
    </location>
</feature>
<dbReference type="Proteomes" id="UP000018050">
    <property type="component" value="Unassembled WGS sequence"/>
</dbReference>
<keyword evidence="8" id="KW-1185">Reference proteome</keyword>
<feature type="region of interest" description="Disordered" evidence="5">
    <location>
        <begin position="119"/>
        <end position="173"/>
    </location>
</feature>
<comment type="similarity">
    <text evidence="1">Belongs to the peptidase C48 family.</text>
</comment>
<evidence type="ECO:0000256" key="5">
    <source>
        <dbReference type="SAM" id="MobiDB-lite"/>
    </source>
</evidence>
<evidence type="ECO:0000256" key="4">
    <source>
        <dbReference type="ARBA" id="ARBA00022807"/>
    </source>
</evidence>
<feature type="compositionally biased region" description="Basic and acidic residues" evidence="5">
    <location>
        <begin position="290"/>
        <end position="308"/>
    </location>
</feature>
<feature type="region of interest" description="Disordered" evidence="5">
    <location>
        <begin position="281"/>
        <end position="319"/>
    </location>
</feature>
<feature type="compositionally biased region" description="Basic residues" evidence="5">
    <location>
        <begin position="665"/>
        <end position="674"/>
    </location>
</feature>
<dbReference type="SUPFAM" id="SSF54001">
    <property type="entry name" value="Cysteine proteinases"/>
    <property type="match status" value="1"/>
</dbReference>
<dbReference type="OMA" id="DTIIDFC"/>
<keyword evidence="4" id="KW-0788">Thiol protease</keyword>
<dbReference type="VEuPathDB" id="ToxoDB:EAH_00000140"/>
<feature type="region of interest" description="Disordered" evidence="5">
    <location>
        <begin position="1571"/>
        <end position="1595"/>
    </location>
</feature>
<feature type="region of interest" description="Disordered" evidence="5">
    <location>
        <begin position="760"/>
        <end position="796"/>
    </location>
</feature>
<dbReference type="Pfam" id="PF02902">
    <property type="entry name" value="Peptidase_C48"/>
    <property type="match status" value="1"/>
</dbReference>
<feature type="compositionally biased region" description="Polar residues" evidence="5">
    <location>
        <begin position="1137"/>
        <end position="1146"/>
    </location>
</feature>
<dbReference type="GO" id="GO:0016926">
    <property type="term" value="P:protein desumoylation"/>
    <property type="evidence" value="ECO:0007669"/>
    <property type="project" value="UniProtKB-ARBA"/>
</dbReference>
<proteinExistence type="inferred from homology"/>
<dbReference type="EMBL" id="HG670307">
    <property type="protein sequence ID" value="CDI76035.1"/>
    <property type="molecule type" value="Genomic_DNA"/>
</dbReference>
<feature type="compositionally biased region" description="Polar residues" evidence="5">
    <location>
        <begin position="567"/>
        <end position="576"/>
    </location>
</feature>
<evidence type="ECO:0000259" key="6">
    <source>
        <dbReference type="PROSITE" id="PS50600"/>
    </source>
</evidence>
<feature type="region of interest" description="Disordered" evidence="5">
    <location>
        <begin position="919"/>
        <end position="1075"/>
    </location>
</feature>
<feature type="compositionally biased region" description="Polar residues" evidence="5">
    <location>
        <begin position="783"/>
        <end position="793"/>
    </location>
</feature>
<feature type="compositionally biased region" description="Basic residues" evidence="5">
    <location>
        <begin position="1035"/>
        <end position="1066"/>
    </location>
</feature>
<dbReference type="RefSeq" id="XP_013253329.1">
    <property type="nucleotide sequence ID" value="XM_013397875.1"/>
</dbReference>
<reference evidence="7" key="2">
    <citation type="submission" date="2013-10" db="EMBL/GenBank/DDBJ databases">
        <authorList>
            <person name="Aslett M."/>
        </authorList>
    </citation>
    <scope>NUCLEOTIDE SEQUENCE</scope>
    <source>
        <strain evidence="7">Houghton</strain>
    </source>
</reference>
<dbReference type="OrthoDB" id="347592at2759"/>
<protein>
    <submittedName>
        <fullName evidence="7">Ulp1 protease family, C-terminal catalytic domain-containing protein, putative</fullName>
    </submittedName>
</protein>
<feature type="compositionally biased region" description="Polar residues" evidence="5">
    <location>
        <begin position="919"/>
        <end position="929"/>
    </location>
</feature>
<evidence type="ECO:0000256" key="3">
    <source>
        <dbReference type="ARBA" id="ARBA00022801"/>
    </source>
</evidence>
<keyword evidence="3" id="KW-0378">Hydrolase</keyword>
<feature type="region of interest" description="Disordered" evidence="5">
    <location>
        <begin position="1229"/>
        <end position="1248"/>
    </location>
</feature>
<feature type="compositionally biased region" description="Polar residues" evidence="5">
    <location>
        <begin position="1107"/>
        <end position="1119"/>
    </location>
</feature>
<keyword evidence="2 7" id="KW-0645">Protease</keyword>
<name>U6G7A8_EIMAC</name>
<dbReference type="GeneID" id="25268084"/>
<feature type="domain" description="Ubiquitin-like protease family profile" evidence="6">
    <location>
        <begin position="1423"/>
        <end position="1704"/>
    </location>
</feature>
<dbReference type="PANTHER" id="PTHR46915">
    <property type="entry name" value="UBIQUITIN-LIKE PROTEASE 4-RELATED"/>
    <property type="match status" value="1"/>
</dbReference>
<reference evidence="7" key="1">
    <citation type="submission" date="2013-10" db="EMBL/GenBank/DDBJ databases">
        <title>Genomic analysis of the causative agents of coccidiosis in chickens.</title>
        <authorList>
            <person name="Reid A.J."/>
            <person name="Blake D."/>
            <person name="Billington K."/>
            <person name="Browne H."/>
            <person name="Dunn M."/>
            <person name="Hung S."/>
            <person name="Kawahara F."/>
            <person name="Miranda-Saavedra D."/>
            <person name="Mourier T."/>
            <person name="Nagra H."/>
            <person name="Otto T.D."/>
            <person name="Rawlings N."/>
            <person name="Sanchez A."/>
            <person name="Sanders M."/>
            <person name="Subramaniam C."/>
            <person name="Tay Y."/>
            <person name="Dear P."/>
            <person name="Doerig C."/>
            <person name="Gruber A."/>
            <person name="Parkinson J."/>
            <person name="Shirley M."/>
            <person name="Wan K.L."/>
            <person name="Berriman M."/>
            <person name="Tomley F."/>
            <person name="Pain A."/>
        </authorList>
    </citation>
    <scope>NUCLEOTIDE SEQUENCE</scope>
    <source>
        <strain evidence="7">Houghton</strain>
    </source>
</reference>
<gene>
    <name evidence="7" type="ORF">EAH_00000140</name>
</gene>
<feature type="compositionally biased region" description="Low complexity" evidence="5">
    <location>
        <begin position="120"/>
        <end position="136"/>
    </location>
</feature>
<dbReference type="PROSITE" id="PS50600">
    <property type="entry name" value="ULP_PROTEASE"/>
    <property type="match status" value="1"/>
</dbReference>
<feature type="compositionally biased region" description="Basic and acidic residues" evidence="5">
    <location>
        <begin position="649"/>
        <end position="661"/>
    </location>
</feature>
<feature type="compositionally biased region" description="Polar residues" evidence="5">
    <location>
        <begin position="148"/>
        <end position="168"/>
    </location>
</feature>
<feature type="compositionally biased region" description="Basic and acidic residues" evidence="5">
    <location>
        <begin position="822"/>
        <end position="852"/>
    </location>
</feature>
<dbReference type="PANTHER" id="PTHR46915:SF2">
    <property type="entry name" value="UBIQUITIN-LIKE PROTEASE 4"/>
    <property type="match status" value="1"/>
</dbReference>
<feature type="compositionally biased region" description="Polar residues" evidence="5">
    <location>
        <begin position="710"/>
        <end position="720"/>
    </location>
</feature>